<dbReference type="EMBL" id="JBHUCO010000013">
    <property type="protein sequence ID" value="MFD1518615.1"/>
    <property type="molecule type" value="Genomic_DNA"/>
</dbReference>
<keyword evidence="2" id="KW-0547">Nucleotide-binding</keyword>
<organism evidence="5 6">
    <name type="scientific">Pseudonocardia yunnanensis</name>
    <dbReference type="NCBI Taxonomy" id="58107"/>
    <lineage>
        <taxon>Bacteria</taxon>
        <taxon>Bacillati</taxon>
        <taxon>Actinomycetota</taxon>
        <taxon>Actinomycetes</taxon>
        <taxon>Pseudonocardiales</taxon>
        <taxon>Pseudonocardiaceae</taxon>
        <taxon>Pseudonocardia</taxon>
    </lineage>
</organism>
<dbReference type="CDD" id="cd03293">
    <property type="entry name" value="ABC_NrtD_SsuB_transporters"/>
    <property type="match status" value="1"/>
</dbReference>
<accession>A0ABW4EX76</accession>
<evidence type="ECO:0000256" key="2">
    <source>
        <dbReference type="ARBA" id="ARBA00022741"/>
    </source>
</evidence>
<dbReference type="PANTHER" id="PTHR42788:SF19">
    <property type="entry name" value="ALIPHATIC SULFONATES IMPORT ATP-BINDING PROTEIN SSUB 2"/>
    <property type="match status" value="1"/>
</dbReference>
<reference evidence="6" key="1">
    <citation type="journal article" date="2019" name="Int. J. Syst. Evol. Microbiol.">
        <title>The Global Catalogue of Microorganisms (GCM) 10K type strain sequencing project: providing services to taxonomists for standard genome sequencing and annotation.</title>
        <authorList>
            <consortium name="The Broad Institute Genomics Platform"/>
            <consortium name="The Broad Institute Genome Sequencing Center for Infectious Disease"/>
            <person name="Wu L."/>
            <person name="Ma J."/>
        </authorList>
    </citation>
    <scope>NUCLEOTIDE SEQUENCE [LARGE SCALE GENOMIC DNA]</scope>
    <source>
        <strain evidence="6">CCM 7043</strain>
    </source>
</reference>
<dbReference type="SUPFAM" id="SSF52540">
    <property type="entry name" value="P-loop containing nucleoside triphosphate hydrolases"/>
    <property type="match status" value="1"/>
</dbReference>
<dbReference type="Gene3D" id="3.40.50.300">
    <property type="entry name" value="P-loop containing nucleotide triphosphate hydrolases"/>
    <property type="match status" value="1"/>
</dbReference>
<dbReference type="Pfam" id="PF00005">
    <property type="entry name" value="ABC_tran"/>
    <property type="match status" value="1"/>
</dbReference>
<keyword evidence="1" id="KW-0813">Transport</keyword>
<comment type="caution">
    <text evidence="5">The sequence shown here is derived from an EMBL/GenBank/DDBJ whole genome shotgun (WGS) entry which is preliminary data.</text>
</comment>
<dbReference type="PROSITE" id="PS50893">
    <property type="entry name" value="ABC_TRANSPORTER_2"/>
    <property type="match status" value="1"/>
</dbReference>
<dbReference type="RefSeq" id="WP_344729481.1">
    <property type="nucleotide sequence ID" value="NZ_BAAAUS010000063.1"/>
</dbReference>
<evidence type="ECO:0000313" key="6">
    <source>
        <dbReference type="Proteomes" id="UP001597114"/>
    </source>
</evidence>
<dbReference type="PANTHER" id="PTHR42788">
    <property type="entry name" value="TAURINE IMPORT ATP-BINDING PROTEIN-RELATED"/>
    <property type="match status" value="1"/>
</dbReference>
<dbReference type="PROSITE" id="PS00211">
    <property type="entry name" value="ABC_TRANSPORTER_1"/>
    <property type="match status" value="1"/>
</dbReference>
<dbReference type="Proteomes" id="UP001597114">
    <property type="component" value="Unassembled WGS sequence"/>
</dbReference>
<feature type="domain" description="ABC transporter" evidence="4">
    <location>
        <begin position="4"/>
        <end position="231"/>
    </location>
</feature>
<dbReference type="InterPro" id="IPR027417">
    <property type="entry name" value="P-loop_NTPase"/>
</dbReference>
<dbReference type="SMART" id="SM00382">
    <property type="entry name" value="AAA"/>
    <property type="match status" value="1"/>
</dbReference>
<proteinExistence type="predicted"/>
<protein>
    <submittedName>
        <fullName evidence="5">ABC transporter ATP-binding protein</fullName>
    </submittedName>
</protein>
<sequence>MAVLTVKDLCKTFGAGTARSNRVLDHISFDVSGQVFVAIVGPSGCGKSTLLNIISGVEDHTSGDVSVTRDGGGPARLGYVFQDPRLLPWRSVHRNMMYVQDSADEATRARVERYLDMVGLAAYGDYFPGQLSGGMQQRVGIARAFAVEPDLLIMDEPFSHLDAITARGLRAQLQAIWAQSRKTVVFVTHDVVEAVELSDRIIVLQPGGRIFEDIPIDLPRPRRQSDPAVAMLQAEVLARLERMTAAVTAPARSM</sequence>
<evidence type="ECO:0000259" key="4">
    <source>
        <dbReference type="PROSITE" id="PS50893"/>
    </source>
</evidence>
<dbReference type="InterPro" id="IPR003593">
    <property type="entry name" value="AAA+_ATPase"/>
</dbReference>
<evidence type="ECO:0000313" key="5">
    <source>
        <dbReference type="EMBL" id="MFD1518615.1"/>
    </source>
</evidence>
<dbReference type="InterPro" id="IPR017871">
    <property type="entry name" value="ABC_transporter-like_CS"/>
</dbReference>
<dbReference type="InterPro" id="IPR003439">
    <property type="entry name" value="ABC_transporter-like_ATP-bd"/>
</dbReference>
<gene>
    <name evidence="5" type="ORF">ACFSJD_14035</name>
</gene>
<evidence type="ECO:0000256" key="3">
    <source>
        <dbReference type="ARBA" id="ARBA00022840"/>
    </source>
</evidence>
<keyword evidence="6" id="KW-1185">Reference proteome</keyword>
<keyword evidence="3 5" id="KW-0067">ATP-binding</keyword>
<dbReference type="GO" id="GO:0005524">
    <property type="term" value="F:ATP binding"/>
    <property type="evidence" value="ECO:0007669"/>
    <property type="project" value="UniProtKB-KW"/>
</dbReference>
<name>A0ABW4EX76_9PSEU</name>
<evidence type="ECO:0000256" key="1">
    <source>
        <dbReference type="ARBA" id="ARBA00022448"/>
    </source>
</evidence>
<dbReference type="InterPro" id="IPR050166">
    <property type="entry name" value="ABC_transporter_ATP-bind"/>
</dbReference>